<dbReference type="PANTHER" id="PTHR37393">
    <property type="entry name" value="AT-RICH INTERACTIVE DOMAIN-CONTAINING PROTEIN 1A-LIKE"/>
    <property type="match status" value="1"/>
</dbReference>
<dbReference type="PANTHER" id="PTHR37393:SF1">
    <property type="entry name" value="AT-RICH INTERACTIVE DOMAIN-CONTAINING PROTEIN 1A-LIKE"/>
    <property type="match status" value="1"/>
</dbReference>
<dbReference type="AlphaFoldDB" id="A0AAV5E368"/>
<name>A0AAV5E368_ELECO</name>
<comment type="caution">
    <text evidence="2">The sequence shown here is derived from an EMBL/GenBank/DDBJ whole genome shotgun (WGS) entry which is preliminary data.</text>
</comment>
<evidence type="ECO:0000313" key="3">
    <source>
        <dbReference type="Proteomes" id="UP001054889"/>
    </source>
</evidence>
<feature type="compositionally biased region" description="Basic and acidic residues" evidence="1">
    <location>
        <begin position="94"/>
        <end position="113"/>
    </location>
</feature>
<evidence type="ECO:0000256" key="1">
    <source>
        <dbReference type="SAM" id="MobiDB-lite"/>
    </source>
</evidence>
<sequence length="546" mass="58382">MNPAVPPHQFKPQSSGTDNNLQTGVMNQQPAMLGTPNTGGQPTGQGSLASDSQTLQPGKSENARGVAHNSANSENRTEGAESSFMKPTMSQSLNDERMNGERNDFGRGSKDVRSGVALDSGDISIGKDGIAGWAGNSQASGLQGGKEHKASDASNNLEKGGSVQQASQKNAGLPGAFPPQAMRPQHPFGPPDRMFHQHMMNSGPMPSNMQGQPNQIRPPKHSIAENTRPPMQQPYGSLHSGMAQRTIGDNQIQSSIPHPAGIRPGDGMVRPPVVGPFPGHHDTMPPFVPDPLGRPHPPGTLKSNDVGDGPFVGKAFLEEGFNSSGEHFRHDGFPDRPAFANQKGPFPIALHEDFSRRPSATASHPNFLSPGAEFDHHGTDGMPNLRNPGPFVQGMSGGVPGGAHKDFLGPVNLPGKSQHAFDGPAFPHSRFHPGDSFPSGHMHPDDPNLVADYSLHGFAKEPGHFGLGGPMRDTGAGWCRICMFNCGSVENLDLHVQTREHQQFAMDLILKMKQDVAKRQKLNHGGPKSFHNRKVAGKGHFRGNKR</sequence>
<dbReference type="Proteomes" id="UP001054889">
    <property type="component" value="Unassembled WGS sequence"/>
</dbReference>
<reference evidence="2" key="1">
    <citation type="journal article" date="2018" name="DNA Res.">
        <title>Multiple hybrid de novo genome assembly of finger millet, an orphan allotetraploid crop.</title>
        <authorList>
            <person name="Hatakeyama M."/>
            <person name="Aluri S."/>
            <person name="Balachadran M.T."/>
            <person name="Sivarajan S.R."/>
            <person name="Patrignani A."/>
            <person name="Gruter S."/>
            <person name="Poveda L."/>
            <person name="Shimizu-Inatsugi R."/>
            <person name="Baeten J."/>
            <person name="Francoijs K.J."/>
            <person name="Nataraja K.N."/>
            <person name="Reddy Y.A.N."/>
            <person name="Phadnis S."/>
            <person name="Ravikumar R.L."/>
            <person name="Schlapbach R."/>
            <person name="Sreeman S.M."/>
            <person name="Shimizu K.K."/>
        </authorList>
    </citation>
    <scope>NUCLEOTIDE SEQUENCE</scope>
</reference>
<feature type="compositionally biased region" description="Polar residues" evidence="1">
    <location>
        <begin position="152"/>
        <end position="170"/>
    </location>
</feature>
<organism evidence="2 3">
    <name type="scientific">Eleusine coracana subsp. coracana</name>
    <dbReference type="NCBI Taxonomy" id="191504"/>
    <lineage>
        <taxon>Eukaryota</taxon>
        <taxon>Viridiplantae</taxon>
        <taxon>Streptophyta</taxon>
        <taxon>Embryophyta</taxon>
        <taxon>Tracheophyta</taxon>
        <taxon>Spermatophyta</taxon>
        <taxon>Magnoliopsida</taxon>
        <taxon>Liliopsida</taxon>
        <taxon>Poales</taxon>
        <taxon>Poaceae</taxon>
        <taxon>PACMAD clade</taxon>
        <taxon>Chloridoideae</taxon>
        <taxon>Cynodonteae</taxon>
        <taxon>Eleusininae</taxon>
        <taxon>Eleusine</taxon>
    </lineage>
</organism>
<feature type="compositionally biased region" description="Basic residues" evidence="1">
    <location>
        <begin position="530"/>
        <end position="546"/>
    </location>
</feature>
<feature type="compositionally biased region" description="Polar residues" evidence="1">
    <location>
        <begin position="11"/>
        <end position="30"/>
    </location>
</feature>
<gene>
    <name evidence="2" type="primary">gb04199</name>
    <name evidence="2" type="ORF">PR202_gb04199</name>
</gene>
<feature type="compositionally biased region" description="Low complexity" evidence="1">
    <location>
        <begin position="34"/>
        <end position="46"/>
    </location>
</feature>
<feature type="region of interest" description="Disordered" evidence="1">
    <location>
        <begin position="136"/>
        <end position="197"/>
    </location>
</feature>
<protein>
    <submittedName>
        <fullName evidence="2">Uncharacterized protein</fullName>
    </submittedName>
</protein>
<feature type="compositionally biased region" description="Polar residues" evidence="1">
    <location>
        <begin position="47"/>
        <end position="59"/>
    </location>
</feature>
<proteinExistence type="predicted"/>
<feature type="region of interest" description="Disordered" evidence="1">
    <location>
        <begin position="518"/>
        <end position="546"/>
    </location>
</feature>
<dbReference type="EMBL" id="BQKI01000073">
    <property type="protein sequence ID" value="GJN17152.1"/>
    <property type="molecule type" value="Genomic_DNA"/>
</dbReference>
<keyword evidence="3" id="KW-1185">Reference proteome</keyword>
<accession>A0AAV5E368</accession>
<feature type="region of interest" description="Disordered" evidence="1">
    <location>
        <begin position="1"/>
        <end position="114"/>
    </location>
</feature>
<reference evidence="2" key="2">
    <citation type="submission" date="2021-12" db="EMBL/GenBank/DDBJ databases">
        <title>Resequencing data analysis of finger millet.</title>
        <authorList>
            <person name="Hatakeyama M."/>
            <person name="Aluri S."/>
            <person name="Balachadran M.T."/>
            <person name="Sivarajan S.R."/>
            <person name="Poveda L."/>
            <person name="Shimizu-Inatsugi R."/>
            <person name="Schlapbach R."/>
            <person name="Sreeman S.M."/>
            <person name="Shimizu K.K."/>
        </authorList>
    </citation>
    <scope>NUCLEOTIDE SEQUENCE</scope>
</reference>
<evidence type="ECO:0000313" key="2">
    <source>
        <dbReference type="EMBL" id="GJN17152.1"/>
    </source>
</evidence>